<accession>A0AAD7MDR1</accession>
<evidence type="ECO:0000256" key="1">
    <source>
        <dbReference type="SAM" id="MobiDB-lite"/>
    </source>
</evidence>
<gene>
    <name evidence="2" type="ORF">B0H16DRAFT_554505</name>
</gene>
<feature type="region of interest" description="Disordered" evidence="1">
    <location>
        <begin position="114"/>
        <end position="259"/>
    </location>
</feature>
<organism evidence="2 3">
    <name type="scientific">Mycena metata</name>
    <dbReference type="NCBI Taxonomy" id="1033252"/>
    <lineage>
        <taxon>Eukaryota</taxon>
        <taxon>Fungi</taxon>
        <taxon>Dikarya</taxon>
        <taxon>Basidiomycota</taxon>
        <taxon>Agaricomycotina</taxon>
        <taxon>Agaricomycetes</taxon>
        <taxon>Agaricomycetidae</taxon>
        <taxon>Agaricales</taxon>
        <taxon>Marasmiineae</taxon>
        <taxon>Mycenaceae</taxon>
        <taxon>Mycena</taxon>
    </lineage>
</organism>
<sequence length="424" mass="47245">MSARRLKRVCGISLFTIFILGLSRLSLPVLVRGTTTMGDVYMHPDDLELLPSDGRHFLHFNTICGRRTSWHDTMESLGLGPMSHLYLKIPVPGGVDDDGRPKRKRDDPRMQVVLDAEGLDSDGNPVDDQPPKPIKRRKHKPRRKGKDVDTEPEDEDFTGEEGSESDSDAEAQVSNSELAANLPTKKAAASRTLAQPTQSKKKGKAKADLTMQTTTSPSAAAGPSNAAAGPSNTAAGPSNAAAGPSNAADEPSNPAKKIGRYRNPIYHFYEEVDTDADRSKEENARYYKSWLGNRKTLKVTEKSNHNTSKLQSHLEKHFKPHYRLFQVLKDRETLPMPDELQLARGSKVMDDSIAAVYAKKAEQLNKNIKAMFEKQAAVAEEAWDQEHFEDLVARWVAVCDQPFTAVNAPEFREMLQYAHRCQRR</sequence>
<keyword evidence="3" id="KW-1185">Reference proteome</keyword>
<feature type="region of interest" description="Disordered" evidence="1">
    <location>
        <begin position="90"/>
        <end position="109"/>
    </location>
</feature>
<protein>
    <submittedName>
        <fullName evidence="2">Uncharacterized protein</fullName>
    </submittedName>
</protein>
<feature type="compositionally biased region" description="Low complexity" evidence="1">
    <location>
        <begin position="216"/>
        <end position="248"/>
    </location>
</feature>
<name>A0AAD7MDR1_9AGAR</name>
<dbReference type="Proteomes" id="UP001215598">
    <property type="component" value="Unassembled WGS sequence"/>
</dbReference>
<feature type="compositionally biased region" description="Basic and acidic residues" evidence="1">
    <location>
        <begin position="97"/>
        <end position="109"/>
    </location>
</feature>
<feature type="compositionally biased region" description="Basic residues" evidence="1">
    <location>
        <begin position="133"/>
        <end position="145"/>
    </location>
</feature>
<comment type="caution">
    <text evidence="2">The sequence shown here is derived from an EMBL/GenBank/DDBJ whole genome shotgun (WGS) entry which is preliminary data.</text>
</comment>
<reference evidence="2" key="1">
    <citation type="submission" date="2023-03" db="EMBL/GenBank/DDBJ databases">
        <title>Massive genome expansion in bonnet fungi (Mycena s.s.) driven by repeated elements and novel gene families across ecological guilds.</title>
        <authorList>
            <consortium name="Lawrence Berkeley National Laboratory"/>
            <person name="Harder C.B."/>
            <person name="Miyauchi S."/>
            <person name="Viragh M."/>
            <person name="Kuo A."/>
            <person name="Thoen E."/>
            <person name="Andreopoulos B."/>
            <person name="Lu D."/>
            <person name="Skrede I."/>
            <person name="Drula E."/>
            <person name="Henrissat B."/>
            <person name="Morin E."/>
            <person name="Kohler A."/>
            <person name="Barry K."/>
            <person name="LaButti K."/>
            <person name="Morin E."/>
            <person name="Salamov A."/>
            <person name="Lipzen A."/>
            <person name="Mereny Z."/>
            <person name="Hegedus B."/>
            <person name="Baldrian P."/>
            <person name="Stursova M."/>
            <person name="Weitz H."/>
            <person name="Taylor A."/>
            <person name="Grigoriev I.V."/>
            <person name="Nagy L.G."/>
            <person name="Martin F."/>
            <person name="Kauserud H."/>
        </authorList>
    </citation>
    <scope>NUCLEOTIDE SEQUENCE</scope>
    <source>
        <strain evidence="2">CBHHK182m</strain>
    </source>
</reference>
<evidence type="ECO:0000313" key="3">
    <source>
        <dbReference type="Proteomes" id="UP001215598"/>
    </source>
</evidence>
<evidence type="ECO:0000313" key="2">
    <source>
        <dbReference type="EMBL" id="KAJ7712733.1"/>
    </source>
</evidence>
<dbReference type="EMBL" id="JARKIB010000359">
    <property type="protein sequence ID" value="KAJ7712733.1"/>
    <property type="molecule type" value="Genomic_DNA"/>
</dbReference>
<proteinExistence type="predicted"/>
<feature type="compositionally biased region" description="Acidic residues" evidence="1">
    <location>
        <begin position="150"/>
        <end position="169"/>
    </location>
</feature>
<dbReference type="AlphaFoldDB" id="A0AAD7MDR1"/>